<dbReference type="PANTHER" id="PTHR40077:SF1">
    <property type="entry name" value="MEMBRANE PROTEIN"/>
    <property type="match status" value="1"/>
</dbReference>
<evidence type="ECO:0000259" key="7">
    <source>
        <dbReference type="Pfam" id="PF12823"/>
    </source>
</evidence>
<gene>
    <name evidence="8" type="ORF">FSO04_45355</name>
</gene>
<dbReference type="RefSeq" id="WP_154567946.1">
    <property type="nucleotide sequence ID" value="NZ_VOSW01000232.1"/>
</dbReference>
<sequence>MDYAPVFLRNLRIMAAIEATTLVLLVFVAVPLKHLGGMPAAVRWLGPVHGVAFVAYLWLVVTSAASGAWQRSEVVRLIVAAIVPFGGFLNVAWLARKRAAR</sequence>
<feature type="transmembrane region" description="Helical" evidence="6">
    <location>
        <begin position="44"/>
        <end position="68"/>
    </location>
</feature>
<feature type="transmembrane region" description="Helical" evidence="6">
    <location>
        <begin position="74"/>
        <end position="95"/>
    </location>
</feature>
<accession>A0A6N6W0N6</accession>
<evidence type="ECO:0000256" key="3">
    <source>
        <dbReference type="ARBA" id="ARBA00022692"/>
    </source>
</evidence>
<evidence type="ECO:0000256" key="6">
    <source>
        <dbReference type="SAM" id="Phobius"/>
    </source>
</evidence>
<protein>
    <submittedName>
        <fullName evidence="8">DUF3817 domain-containing protein</fullName>
    </submittedName>
</protein>
<dbReference type="Pfam" id="PF12823">
    <property type="entry name" value="DUF3817"/>
    <property type="match status" value="1"/>
</dbReference>
<dbReference type="OrthoDB" id="8665419at2"/>
<evidence type="ECO:0000256" key="1">
    <source>
        <dbReference type="ARBA" id="ARBA00004651"/>
    </source>
</evidence>
<keyword evidence="2" id="KW-1003">Cell membrane</keyword>
<reference evidence="8 9" key="1">
    <citation type="journal article" date="2020" name="Int. J. Syst. Evol. Microbiol.">
        <title>Paraburkholderia madseniana sp. nov., a phenolic acid-degrading bacterium isolated from acidic forest soil.</title>
        <authorList>
            <person name="Wilhelm R.C."/>
            <person name="Murphy S.J.L."/>
            <person name="Feriancek N.M."/>
            <person name="Karasz D.C."/>
            <person name="DeRito C.M."/>
            <person name="Newman J.D."/>
            <person name="Buckley D.H."/>
        </authorList>
    </citation>
    <scope>NUCLEOTIDE SEQUENCE [LARGE SCALE GENOMIC DNA]</scope>
    <source>
        <strain evidence="8 9">RP11</strain>
    </source>
</reference>
<comment type="subcellular location">
    <subcellularLocation>
        <location evidence="1">Cell membrane</location>
        <topology evidence="1">Multi-pass membrane protein</topology>
    </subcellularLocation>
</comment>
<proteinExistence type="predicted"/>
<dbReference type="AlphaFoldDB" id="A0A6N6W0N6"/>
<dbReference type="NCBIfam" id="TIGR03954">
    <property type="entry name" value="integ_memb_HG"/>
    <property type="match status" value="1"/>
</dbReference>
<keyword evidence="4 6" id="KW-1133">Transmembrane helix</keyword>
<dbReference type="Proteomes" id="UP000463700">
    <property type="component" value="Unassembled WGS sequence"/>
</dbReference>
<dbReference type="PANTHER" id="PTHR40077">
    <property type="entry name" value="MEMBRANE PROTEIN-RELATED"/>
    <property type="match status" value="1"/>
</dbReference>
<dbReference type="GO" id="GO:0005886">
    <property type="term" value="C:plasma membrane"/>
    <property type="evidence" value="ECO:0007669"/>
    <property type="project" value="UniProtKB-SubCell"/>
</dbReference>
<evidence type="ECO:0000313" key="8">
    <source>
        <dbReference type="EMBL" id="KAE8753408.1"/>
    </source>
</evidence>
<keyword evidence="5 6" id="KW-0472">Membrane</keyword>
<name>A0A6N6W0N6_9BURK</name>
<dbReference type="InterPro" id="IPR023845">
    <property type="entry name" value="DUF3817_TM"/>
</dbReference>
<evidence type="ECO:0000256" key="2">
    <source>
        <dbReference type="ARBA" id="ARBA00022475"/>
    </source>
</evidence>
<keyword evidence="3 6" id="KW-0812">Transmembrane</keyword>
<evidence type="ECO:0000313" key="9">
    <source>
        <dbReference type="Proteomes" id="UP000463700"/>
    </source>
</evidence>
<feature type="transmembrane region" description="Helical" evidence="6">
    <location>
        <begin position="12"/>
        <end position="32"/>
    </location>
</feature>
<comment type="caution">
    <text evidence="8">The sequence shown here is derived from an EMBL/GenBank/DDBJ whole genome shotgun (WGS) entry which is preliminary data.</text>
</comment>
<feature type="domain" description="DUF3817" evidence="7">
    <location>
        <begin position="8"/>
        <end position="96"/>
    </location>
</feature>
<evidence type="ECO:0000256" key="5">
    <source>
        <dbReference type="ARBA" id="ARBA00023136"/>
    </source>
</evidence>
<organism evidence="8 9">
    <name type="scientific">Paraburkholderia madseniana</name>
    <dbReference type="NCBI Taxonomy" id="2599607"/>
    <lineage>
        <taxon>Bacteria</taxon>
        <taxon>Pseudomonadati</taxon>
        <taxon>Pseudomonadota</taxon>
        <taxon>Betaproteobacteria</taxon>
        <taxon>Burkholderiales</taxon>
        <taxon>Burkholderiaceae</taxon>
        <taxon>Paraburkholderia</taxon>
    </lineage>
</organism>
<evidence type="ECO:0000256" key="4">
    <source>
        <dbReference type="ARBA" id="ARBA00022989"/>
    </source>
</evidence>
<dbReference type="EMBL" id="VOSW01000232">
    <property type="protein sequence ID" value="KAE8753408.1"/>
    <property type="molecule type" value="Genomic_DNA"/>
</dbReference>